<reference evidence="2 3" key="1">
    <citation type="submission" date="2020-08" db="EMBL/GenBank/DDBJ databases">
        <title>A Genomic Blueprint of the Chicken Gut Microbiome.</title>
        <authorList>
            <person name="Gilroy R."/>
            <person name="Ravi A."/>
            <person name="Getino M."/>
            <person name="Pursley I."/>
            <person name="Horton D.L."/>
            <person name="Alikhan N.-F."/>
            <person name="Baker D."/>
            <person name="Gharbi K."/>
            <person name="Hall N."/>
            <person name="Watson M."/>
            <person name="Adriaenssens E.M."/>
            <person name="Foster-Nyarko E."/>
            <person name="Jarju S."/>
            <person name="Secka A."/>
            <person name="Antonio M."/>
            <person name="Oren A."/>
            <person name="Chaudhuri R."/>
            <person name="La Ragione R.M."/>
            <person name="Hildebrand F."/>
            <person name="Pallen M.J."/>
        </authorList>
    </citation>
    <scope>NUCLEOTIDE SEQUENCE [LARGE SCALE GENOMIC DNA]</scope>
    <source>
        <strain evidence="2 3">Sa1CVA4</strain>
    </source>
</reference>
<evidence type="ECO:0000256" key="1">
    <source>
        <dbReference type="SAM" id="Phobius"/>
    </source>
</evidence>
<dbReference type="Proteomes" id="UP000626242">
    <property type="component" value="Unassembled WGS sequence"/>
</dbReference>
<evidence type="ECO:0000313" key="3">
    <source>
        <dbReference type="Proteomes" id="UP000626242"/>
    </source>
</evidence>
<keyword evidence="1" id="KW-0472">Membrane</keyword>
<name>A0ABR8WIZ6_9FLAO</name>
<dbReference type="InterPro" id="IPR043148">
    <property type="entry name" value="TagF_C"/>
</dbReference>
<dbReference type="SUPFAM" id="SSF53756">
    <property type="entry name" value="UDP-Glycosyltransferase/glycogen phosphorylase"/>
    <property type="match status" value="1"/>
</dbReference>
<gene>
    <name evidence="2" type="ORF">H9628_00910</name>
</gene>
<dbReference type="EMBL" id="JACSPS010000001">
    <property type="protein sequence ID" value="MBD8017027.1"/>
    <property type="molecule type" value="Genomic_DNA"/>
</dbReference>
<comment type="caution">
    <text evidence="2">The sequence shown here is derived from an EMBL/GenBank/DDBJ whole genome shotgun (WGS) entry which is preliminary data.</text>
</comment>
<sequence>MGLLNDAIEANYLYRKGYLDTLSPDRKKSIIGRNIIHRIFMVLVAIRKEFSNLWIDNSKIDFDNKIICAVNSKNNVNALNFLEHYSDTVLFCKFTTTGSKLDNIAHYIFVNKFFYSILFLFFLPVILLSKVNRENLVHLHKAFGIKRMFKKLLKVQRPRRIVFANDHVPEIRSMLLAAKELGVKTVYIQHGSVSKYFPPLIFDYALLESQYSLDIYSNIGISAQTRIELIGIPRLENAQKIARNRSEIRNIGIAVNQNDSLEKVDKLIAFLVSKNYTITLRKHPSDVRIFQFSENEVINGNNYTLTDFINEVDFLIASDSSIHVEANSLGCRSLYYMLHDNYAKYDYYGYVKNLFIDEVKTLEDLRKYLSTFEYKTFDFHSSKMSYYNRSLISGSLPAIEEIKKYL</sequence>
<dbReference type="RefSeq" id="WP_251832238.1">
    <property type="nucleotide sequence ID" value="NZ_JACSPS010000001.1"/>
</dbReference>
<feature type="transmembrane region" description="Helical" evidence="1">
    <location>
        <begin position="113"/>
        <end position="131"/>
    </location>
</feature>
<accession>A0ABR8WIZ6</accession>
<organism evidence="2 3">
    <name type="scientific">Kaistella pullorum</name>
    <dbReference type="NCBI Taxonomy" id="2763074"/>
    <lineage>
        <taxon>Bacteria</taxon>
        <taxon>Pseudomonadati</taxon>
        <taxon>Bacteroidota</taxon>
        <taxon>Flavobacteriia</taxon>
        <taxon>Flavobacteriales</taxon>
        <taxon>Weeksellaceae</taxon>
        <taxon>Chryseobacterium group</taxon>
        <taxon>Kaistella</taxon>
    </lineage>
</organism>
<dbReference type="Gene3D" id="3.40.50.12580">
    <property type="match status" value="1"/>
</dbReference>
<keyword evidence="3" id="KW-1185">Reference proteome</keyword>
<keyword evidence="1" id="KW-1133">Transmembrane helix</keyword>
<proteinExistence type="predicted"/>
<keyword evidence="1" id="KW-0812">Transmembrane</keyword>
<protein>
    <submittedName>
        <fullName evidence="2">Uncharacterized protein</fullName>
    </submittedName>
</protein>
<evidence type="ECO:0000313" key="2">
    <source>
        <dbReference type="EMBL" id="MBD8017027.1"/>
    </source>
</evidence>